<dbReference type="PANTHER" id="PTHR33835:SF1">
    <property type="entry name" value="METALLO-BETA-LACTAMASE DOMAIN-CONTAINING PROTEIN"/>
    <property type="match status" value="1"/>
</dbReference>
<comment type="caution">
    <text evidence="1">The sequence shown here is derived from an EMBL/GenBank/DDBJ whole genome shotgun (WGS) entry which is preliminary data.</text>
</comment>
<proteinExistence type="predicted"/>
<accession>A0ABS1SC96</accession>
<reference evidence="1 2" key="1">
    <citation type="submission" date="2021-01" db="EMBL/GenBank/DDBJ databases">
        <title>011410 draft genome.</title>
        <authorList>
            <person name="Lang L."/>
        </authorList>
    </citation>
    <scope>NUCLEOTIDE SEQUENCE [LARGE SCALE GENOMIC DNA]</scope>
    <source>
        <strain evidence="1 2">KCTC 42845</strain>
    </source>
</reference>
<gene>
    <name evidence="1" type="ORF">JL111_17595</name>
</gene>
<name>A0ABS1SC96_9RHOB</name>
<dbReference type="SUPFAM" id="SSF56281">
    <property type="entry name" value="Metallo-hydrolase/oxidoreductase"/>
    <property type="match status" value="1"/>
</dbReference>
<dbReference type="Pfam" id="PF14234">
    <property type="entry name" value="DUF4336"/>
    <property type="match status" value="1"/>
</dbReference>
<keyword evidence="2" id="KW-1185">Reference proteome</keyword>
<protein>
    <submittedName>
        <fullName evidence="1">DUF4336 domain-containing protein</fullName>
    </submittedName>
</protein>
<dbReference type="InterPro" id="IPR025638">
    <property type="entry name" value="DUF4336"/>
</dbReference>
<organism evidence="1 2">
    <name type="scientific">Paracoccus aerius</name>
    <dbReference type="NCBI Taxonomy" id="1915382"/>
    <lineage>
        <taxon>Bacteria</taxon>
        <taxon>Pseudomonadati</taxon>
        <taxon>Pseudomonadota</taxon>
        <taxon>Alphaproteobacteria</taxon>
        <taxon>Rhodobacterales</taxon>
        <taxon>Paracoccaceae</taxon>
        <taxon>Paracoccus</taxon>
    </lineage>
</organism>
<dbReference type="Proteomes" id="UP000644749">
    <property type="component" value="Unassembled WGS sequence"/>
</dbReference>
<dbReference type="RefSeq" id="WP_191309555.1">
    <property type="nucleotide sequence ID" value="NZ_BNCL01000006.1"/>
</dbReference>
<evidence type="ECO:0000313" key="2">
    <source>
        <dbReference type="Proteomes" id="UP000644749"/>
    </source>
</evidence>
<dbReference type="PANTHER" id="PTHR33835">
    <property type="entry name" value="YALI0C07656P"/>
    <property type="match status" value="1"/>
</dbReference>
<sequence>MADVTYPPLDVLKPVADDLWIIDSGPMKAMGLIPIPVRTTAIRLPGGEMLIHSPSRFTAGLRRQIEDIGPIRHLVAPNIAHWTFLKDWQKQLPEAVTWAAPGLRKRAQVRKAGLRLDHDLGDDAAPGWPPELEQIAVHGAAGFCEVALHHRPSRTLILVDLVLNLERHKLPIPVRPFAAAAGILAPDGRAPAYLRAIVKLAGQQAREEGRRLIATRPDRVIFAHGRWFDQNATASLERSLRWLSGP</sequence>
<dbReference type="InterPro" id="IPR036866">
    <property type="entry name" value="RibonucZ/Hydroxyglut_hydro"/>
</dbReference>
<evidence type="ECO:0000313" key="1">
    <source>
        <dbReference type="EMBL" id="MBL3675292.1"/>
    </source>
</evidence>
<dbReference type="EMBL" id="JAESHT010000020">
    <property type="protein sequence ID" value="MBL3675292.1"/>
    <property type="molecule type" value="Genomic_DNA"/>
</dbReference>